<sequence length="600" mass="64804">MFEDRLSTTTSKAQNALEKKILPFYQELEPVDAEELHDFLELQRENHITYIQGGIGQLAAGFAVLDASRSWIVYWLVHSLALLDAPLPDDVTVDDLISFLSSCQHPEGGFGGGPMQLAHLAPTYAAVAATVTLGGKALALVDRMKLRDYLFRMCIPPEQGGGFSVHEGGEGDLRACYTAMAVAHMIALDAVDKEQLLKRSGMVQYVRACQTYEGGLGGEPGNEAHGGYTFCGIAALMLAGGPSLVQSTLNVPLLLHWLVHRQGSMEGGFNGRTNKLVDGCYSFWQGAVFPLLAQLPLTALRSSRVPAAKAPQQELQTPPGPMMAASPPFELAEEDMHARMHAYESLRGRALNASEEADAALRGTAARHSASKAAGARELLDQAAAAHEAAEQATTLLACINVAAFNICPPPDPEMLMNQEQLHLQAIEQRQQAQAQQQAQTANANAQEKEAQQEQQAEPQQPQGEQQAGLPQGQQQQAQGQQQRQGQQQQQQGPQAVPPPPPLCNYEALQLWILKCCQASKGGLRDKPGKPVDFYHTCYCLSGLSIAQHAPGSHAMGHRETNLLRRTDPAVNVVEDKLAAAKVYYTARPLPALAKSMTLG</sequence>
<comment type="caution">
    <text evidence="10">The sequence shown here is derived from an EMBL/GenBank/DDBJ whole genome shotgun (WGS) entry which is preliminary data.</text>
</comment>
<keyword evidence="4" id="KW-0808">Transferase</keyword>
<dbReference type="GO" id="GO:0046872">
    <property type="term" value="F:metal ion binding"/>
    <property type="evidence" value="ECO:0007669"/>
    <property type="project" value="UniProtKB-KW"/>
</dbReference>
<dbReference type="AlphaFoldDB" id="A0A8J4FLJ3"/>
<keyword evidence="3" id="KW-0637">Prenyltransferase</keyword>
<keyword evidence="5" id="KW-0479">Metal-binding</keyword>
<evidence type="ECO:0000256" key="5">
    <source>
        <dbReference type="ARBA" id="ARBA00022723"/>
    </source>
</evidence>
<accession>A0A8J4FLJ3</accession>
<dbReference type="PANTHER" id="PTHR11774:SF6">
    <property type="entry name" value="PROTEIN FARNESYLTRANSFERASE SUBUNIT BETA"/>
    <property type="match status" value="1"/>
</dbReference>
<evidence type="ECO:0000313" key="12">
    <source>
        <dbReference type="Proteomes" id="UP000747110"/>
    </source>
</evidence>
<evidence type="ECO:0000259" key="9">
    <source>
        <dbReference type="Pfam" id="PF00432"/>
    </source>
</evidence>
<feature type="compositionally biased region" description="Low complexity" evidence="8">
    <location>
        <begin position="453"/>
        <end position="495"/>
    </location>
</feature>
<evidence type="ECO:0000256" key="8">
    <source>
        <dbReference type="SAM" id="MobiDB-lite"/>
    </source>
</evidence>
<dbReference type="InterPro" id="IPR045089">
    <property type="entry name" value="PGGT1B-like"/>
</dbReference>
<dbReference type="GO" id="GO:0004660">
    <property type="term" value="F:protein farnesyltransferase activity"/>
    <property type="evidence" value="ECO:0007669"/>
    <property type="project" value="TreeGrafter"/>
</dbReference>
<dbReference type="EMBL" id="BNCP01000014">
    <property type="protein sequence ID" value="GIL78989.1"/>
    <property type="molecule type" value="Genomic_DNA"/>
</dbReference>
<dbReference type="Gene3D" id="1.50.10.20">
    <property type="match status" value="2"/>
</dbReference>
<comment type="cofactor">
    <cofactor evidence="1">
        <name>Zn(2+)</name>
        <dbReference type="ChEBI" id="CHEBI:29105"/>
    </cofactor>
</comment>
<dbReference type="PANTHER" id="PTHR11774">
    <property type="entry name" value="GERANYLGERANYL TRANSFERASE TYPE BETA SUBUNIT"/>
    <property type="match status" value="1"/>
</dbReference>
<reference evidence="10" key="1">
    <citation type="journal article" date="2021" name="Proc. Natl. Acad. Sci. U.S.A.">
        <title>Three genomes in the algal genus Volvox reveal the fate of a haploid sex-determining region after a transition to homothallism.</title>
        <authorList>
            <person name="Yamamoto K."/>
            <person name="Hamaji T."/>
            <person name="Kawai-Toyooka H."/>
            <person name="Matsuzaki R."/>
            <person name="Takahashi F."/>
            <person name="Nishimura Y."/>
            <person name="Kawachi M."/>
            <person name="Noguchi H."/>
            <person name="Minakuchi Y."/>
            <person name="Umen J.G."/>
            <person name="Toyoda A."/>
            <person name="Nozaki H."/>
        </authorList>
    </citation>
    <scope>NUCLEOTIDE SEQUENCE</scope>
    <source>
        <strain evidence="11">NIES-3785</strain>
        <strain evidence="10">NIES-3786</strain>
    </source>
</reference>
<dbReference type="Pfam" id="PF00432">
    <property type="entry name" value="Prenyltrans"/>
    <property type="match status" value="1"/>
</dbReference>
<dbReference type="InterPro" id="IPR001330">
    <property type="entry name" value="Prenyltrans"/>
</dbReference>
<evidence type="ECO:0000256" key="6">
    <source>
        <dbReference type="ARBA" id="ARBA00022737"/>
    </source>
</evidence>
<name>A0A8J4FLJ3_9CHLO</name>
<keyword evidence="12" id="KW-1185">Reference proteome</keyword>
<dbReference type="EMBL" id="BNCQ01000001">
    <property type="protein sequence ID" value="GIL93798.1"/>
    <property type="molecule type" value="Genomic_DNA"/>
</dbReference>
<keyword evidence="7" id="KW-0862">Zinc</keyword>
<feature type="compositionally biased region" description="Low complexity" evidence="8">
    <location>
        <begin position="433"/>
        <end position="446"/>
    </location>
</feature>
<evidence type="ECO:0000256" key="2">
    <source>
        <dbReference type="ARBA" id="ARBA00010497"/>
    </source>
</evidence>
<evidence type="ECO:0000256" key="1">
    <source>
        <dbReference type="ARBA" id="ARBA00001947"/>
    </source>
</evidence>
<protein>
    <recommendedName>
        <fullName evidence="9">Prenyltransferase alpha-alpha toroid domain-containing protein</fullName>
    </recommendedName>
</protein>
<dbReference type="InterPro" id="IPR008930">
    <property type="entry name" value="Terpenoid_cyclase/PrenylTrfase"/>
</dbReference>
<dbReference type="GO" id="GO:0005965">
    <property type="term" value="C:protein farnesyltransferase complex"/>
    <property type="evidence" value="ECO:0007669"/>
    <property type="project" value="TreeGrafter"/>
</dbReference>
<evidence type="ECO:0000313" key="11">
    <source>
        <dbReference type="EMBL" id="GIL93798.1"/>
    </source>
</evidence>
<evidence type="ECO:0000256" key="7">
    <source>
        <dbReference type="ARBA" id="ARBA00022833"/>
    </source>
</evidence>
<dbReference type="Proteomes" id="UP000722791">
    <property type="component" value="Unassembled WGS sequence"/>
</dbReference>
<evidence type="ECO:0000256" key="3">
    <source>
        <dbReference type="ARBA" id="ARBA00022602"/>
    </source>
</evidence>
<dbReference type="OrthoDB" id="515052at2759"/>
<feature type="region of interest" description="Disordered" evidence="8">
    <location>
        <begin position="433"/>
        <end position="501"/>
    </location>
</feature>
<comment type="similarity">
    <text evidence="2">Belongs to the protein prenyltransferase subunit beta family.</text>
</comment>
<dbReference type="SUPFAM" id="SSF48239">
    <property type="entry name" value="Terpenoid cyclases/Protein prenyltransferases"/>
    <property type="match status" value="1"/>
</dbReference>
<organism evidence="10 12">
    <name type="scientific">Volvox reticuliferus</name>
    <dbReference type="NCBI Taxonomy" id="1737510"/>
    <lineage>
        <taxon>Eukaryota</taxon>
        <taxon>Viridiplantae</taxon>
        <taxon>Chlorophyta</taxon>
        <taxon>core chlorophytes</taxon>
        <taxon>Chlorophyceae</taxon>
        <taxon>CS clade</taxon>
        <taxon>Chlamydomonadales</taxon>
        <taxon>Volvocaceae</taxon>
        <taxon>Volvox</taxon>
    </lineage>
</organism>
<evidence type="ECO:0000256" key="4">
    <source>
        <dbReference type="ARBA" id="ARBA00022679"/>
    </source>
</evidence>
<keyword evidence="6" id="KW-0677">Repeat</keyword>
<proteinExistence type="inferred from homology"/>
<gene>
    <name evidence="10" type="ORF">Vretifemale_8396</name>
    <name evidence="11" type="ORF">Vretimale_100</name>
</gene>
<feature type="domain" description="Prenyltransferase alpha-alpha toroid" evidence="9">
    <location>
        <begin position="42"/>
        <end position="573"/>
    </location>
</feature>
<dbReference type="Proteomes" id="UP000747110">
    <property type="component" value="Unassembled WGS sequence"/>
</dbReference>
<evidence type="ECO:0000313" key="10">
    <source>
        <dbReference type="EMBL" id="GIL78989.1"/>
    </source>
</evidence>